<reference evidence="1" key="1">
    <citation type="submission" date="2009-02" db="EMBL/GenBank/DDBJ databases">
        <title>The Genome Sequence of Ajellomyces capsulatus strain G186AR.</title>
        <authorList>
            <consortium name="The Broad Institute Genome Sequencing Platform"/>
            <person name="Champion M."/>
            <person name="Cuomo C."/>
            <person name="Ma L.-J."/>
            <person name="Henn M.R."/>
            <person name="Sil A."/>
            <person name="Goldman B."/>
            <person name="Young S.K."/>
            <person name="Kodira C.D."/>
            <person name="Zeng Q."/>
            <person name="Koehrsen M."/>
            <person name="Alvarado L."/>
            <person name="Berlin A."/>
            <person name="Borenstein D."/>
            <person name="Chen Z."/>
            <person name="Engels R."/>
            <person name="Freedman E."/>
            <person name="Gellesch M."/>
            <person name="Goldberg J."/>
            <person name="Griggs A."/>
            <person name="Gujja S."/>
            <person name="Heiman D."/>
            <person name="Hepburn T."/>
            <person name="Howarth C."/>
            <person name="Jen D."/>
            <person name="Larson L."/>
            <person name="Lewis B."/>
            <person name="Mehta T."/>
            <person name="Park D."/>
            <person name="Pearson M."/>
            <person name="Roberts A."/>
            <person name="Saif S."/>
            <person name="Shea T."/>
            <person name="Shenoy N."/>
            <person name="Sisk P."/>
            <person name="Stolte C."/>
            <person name="Sykes S."/>
            <person name="Walk T."/>
            <person name="White J."/>
            <person name="Yandava C."/>
            <person name="Klein B."/>
            <person name="McEwen J.G."/>
            <person name="Puccia R."/>
            <person name="Goldman G.H."/>
            <person name="Felipe M.S."/>
            <person name="Nino-Vega G."/>
            <person name="San-Blas G."/>
            <person name="Taylor J."/>
            <person name="Mendoza L."/>
            <person name="Galagan J."/>
            <person name="Nusbaum C."/>
            <person name="Birren B."/>
        </authorList>
    </citation>
    <scope>NUCLEOTIDE SEQUENCE</scope>
    <source>
        <strain evidence="1">G186AR</strain>
    </source>
</reference>
<keyword evidence="2" id="KW-1185">Reference proteome</keyword>
<name>C0NMN8_AJECG</name>
<dbReference type="HOGENOM" id="CLU_133901_0_0_1"/>
<dbReference type="EMBL" id="GG663367">
    <property type="protein sequence ID" value="EEH07136.1"/>
    <property type="molecule type" value="Genomic_DNA"/>
</dbReference>
<proteinExistence type="predicted"/>
<dbReference type="Proteomes" id="UP000001631">
    <property type="component" value="Unassembled WGS sequence"/>
</dbReference>
<dbReference type="RefSeq" id="XP_045287617.1">
    <property type="nucleotide sequence ID" value="XM_045431064.1"/>
</dbReference>
<sequence length="170" mass="18350">MQIPFCVPQQAIIATGSRPGRGGSVPTGWSGRSRCQNNRGLVLLAKKARTPSSANAKGGTTSQVSGLDCASQIYWEDWGGTGRLGDWEIVGLRDCEIVRLRYAPGKMQKKKTANGSPAPTSLAGWAHREYLGGTKHCAVSIRHWHVASWYLLWASSNPSSNLVGKKCTLL</sequence>
<evidence type="ECO:0000313" key="2">
    <source>
        <dbReference type="Proteomes" id="UP000001631"/>
    </source>
</evidence>
<evidence type="ECO:0000313" key="1">
    <source>
        <dbReference type="EMBL" id="EEH07136.1"/>
    </source>
</evidence>
<dbReference type="GeneID" id="69037031"/>
<organism evidence="1 2">
    <name type="scientific">Ajellomyces capsulatus (strain G186AR / H82 / ATCC MYA-2454 / RMSCC 2432)</name>
    <name type="common">Darling's disease fungus</name>
    <name type="synonym">Histoplasma capsulatum</name>
    <dbReference type="NCBI Taxonomy" id="447093"/>
    <lineage>
        <taxon>Eukaryota</taxon>
        <taxon>Fungi</taxon>
        <taxon>Dikarya</taxon>
        <taxon>Ascomycota</taxon>
        <taxon>Pezizomycotina</taxon>
        <taxon>Eurotiomycetes</taxon>
        <taxon>Eurotiomycetidae</taxon>
        <taxon>Onygenales</taxon>
        <taxon>Ajellomycetaceae</taxon>
        <taxon>Histoplasma</taxon>
    </lineage>
</organism>
<protein>
    <submittedName>
        <fullName evidence="1">Uncharacterized protein</fullName>
    </submittedName>
</protein>
<accession>C0NMN8</accession>
<dbReference type="AlphaFoldDB" id="C0NMN8"/>
<dbReference type="InParanoid" id="C0NMN8"/>
<gene>
    <name evidence="1" type="ORF">HCBG_04015</name>
</gene>